<organism evidence="2 3">
    <name type="scientific">Prochlorothrix hollandica PCC 9006 = CALU 1027</name>
    <dbReference type="NCBI Taxonomy" id="317619"/>
    <lineage>
        <taxon>Bacteria</taxon>
        <taxon>Bacillati</taxon>
        <taxon>Cyanobacteriota</taxon>
        <taxon>Cyanophyceae</taxon>
        <taxon>Prochlorotrichales</taxon>
        <taxon>Prochlorotrichaceae</taxon>
        <taxon>Prochlorothrix</taxon>
    </lineage>
</organism>
<dbReference type="RefSeq" id="WP_017713870.1">
    <property type="nucleotide sequence ID" value="NZ_KB235941.1"/>
</dbReference>
<keyword evidence="3" id="KW-1185">Reference proteome</keyword>
<feature type="compositionally biased region" description="Polar residues" evidence="1">
    <location>
        <begin position="1"/>
        <end position="14"/>
    </location>
</feature>
<gene>
    <name evidence="2" type="ORF">PROH_02535</name>
</gene>
<accession>A0A0M2Q3U0</accession>
<proteinExistence type="predicted"/>
<evidence type="ECO:0000313" key="3">
    <source>
        <dbReference type="Proteomes" id="UP000034681"/>
    </source>
</evidence>
<protein>
    <submittedName>
        <fullName evidence="2">Uncharacterized protein</fullName>
    </submittedName>
</protein>
<name>A0A0M2Q3U0_PROHO</name>
<comment type="caution">
    <text evidence="2">The sequence shown here is derived from an EMBL/GenBank/DDBJ whole genome shotgun (WGS) entry which is preliminary data.</text>
</comment>
<reference evidence="2" key="1">
    <citation type="submission" date="2012-04" db="EMBL/GenBank/DDBJ databases">
        <authorList>
            <person name="Borisov I.G."/>
            <person name="Ivanikova N.V."/>
            <person name="Pinevich A.V."/>
        </authorList>
    </citation>
    <scope>NUCLEOTIDE SEQUENCE</scope>
    <source>
        <strain evidence="2">CALU 1027</strain>
    </source>
</reference>
<dbReference type="Proteomes" id="UP000034681">
    <property type="component" value="Unassembled WGS sequence"/>
</dbReference>
<evidence type="ECO:0000313" key="2">
    <source>
        <dbReference type="EMBL" id="KKJ01262.1"/>
    </source>
</evidence>
<sequence length="316" mass="35448">MTTIFSESHGNQPLSPGEDWIDDDILATIDQELEEDPDFQRWLGSDDGMDGDATPVPPVNDSVWVPFSRADRAWADRLGAAYPDRELGEVIRQKTLAAQALTRYLESHGVAVDRSAANHRQPLLQWLNPKADVVLPDLGRLEAVIVDRLTNAVEIDLDPGTLGYGIVTLAEGGAELWGVLLSHDLRQDWPEGGMVPVTLAKPMGALWTAHQRWQKCRQLMATYREQQGWSMELHADVITELNRVYAHEEDFERPFVMDRFLTERVADSGAVMESNLHLVREETADAAAIQDPGAEAVDWVGVVMAWFVELEQWEQD</sequence>
<dbReference type="EMBL" id="AJTX02000002">
    <property type="protein sequence ID" value="KKJ01262.1"/>
    <property type="molecule type" value="Genomic_DNA"/>
</dbReference>
<feature type="region of interest" description="Disordered" evidence="1">
    <location>
        <begin position="1"/>
        <end position="20"/>
    </location>
</feature>
<evidence type="ECO:0000256" key="1">
    <source>
        <dbReference type="SAM" id="MobiDB-lite"/>
    </source>
</evidence>
<dbReference type="AlphaFoldDB" id="A0A0M2Q3U0"/>